<dbReference type="NCBIfam" id="TIGR00431">
    <property type="entry name" value="TruB"/>
    <property type="match status" value="1"/>
</dbReference>
<dbReference type="Pfam" id="PF16198">
    <property type="entry name" value="TruB_C_2"/>
    <property type="match status" value="1"/>
</dbReference>
<dbReference type="PANTHER" id="PTHR13767">
    <property type="entry name" value="TRNA-PSEUDOURIDINE SYNTHASE"/>
    <property type="match status" value="1"/>
</dbReference>
<dbReference type="CDD" id="cd02573">
    <property type="entry name" value="PseudoU_synth_EcTruB"/>
    <property type="match status" value="1"/>
</dbReference>
<keyword evidence="2" id="KW-0819">tRNA processing</keyword>
<feature type="domain" description="tRNA pseudouridylate synthase B C-terminal" evidence="5">
    <location>
        <begin position="173"/>
        <end position="209"/>
    </location>
</feature>
<dbReference type="InterPro" id="IPR032819">
    <property type="entry name" value="TruB_C"/>
</dbReference>
<sequence length="233" mass="25231">MIEGVLVVDKPGGMTSHDVVATVKRRLGAKKVGHLGTLDPLATGVLPLVINRATKFATVFQGGVKEYVARMKLGESTDTYDAQGKAVAAHPVDGITKKDIERVLMGFLGVIDQLPPMFSAVKQGGVPLYKLARAGVVVERETKQVEVFELEILRIEMPYVEFRVAASRGTYVRSICHDAGIELGVGAHLVTLKRTRSGSFTIKDAVELNLKRQDLISAVMPLDELLEGVKAQP</sequence>
<dbReference type="Gene3D" id="3.30.2350.10">
    <property type="entry name" value="Pseudouridine synthase"/>
    <property type="match status" value="1"/>
</dbReference>
<protein>
    <recommendedName>
        <fullName evidence="1">tRNA pseudouridine(55) synthase</fullName>
        <ecNumber evidence="1">5.4.99.25</ecNumber>
    </recommendedName>
</protein>
<reference evidence="6" key="1">
    <citation type="submission" date="2018-06" db="EMBL/GenBank/DDBJ databases">
        <authorList>
            <person name="Zhirakovskaya E."/>
        </authorList>
    </citation>
    <scope>NUCLEOTIDE SEQUENCE</scope>
</reference>
<evidence type="ECO:0000256" key="1">
    <source>
        <dbReference type="ARBA" id="ARBA00012787"/>
    </source>
</evidence>
<dbReference type="PANTHER" id="PTHR13767:SF2">
    <property type="entry name" value="PSEUDOURIDYLATE SYNTHASE TRUB1"/>
    <property type="match status" value="1"/>
</dbReference>
<dbReference type="EC" id="5.4.99.25" evidence="1"/>
<evidence type="ECO:0000313" key="6">
    <source>
        <dbReference type="EMBL" id="VAW37519.1"/>
    </source>
</evidence>
<accession>A0A3B0VL08</accession>
<dbReference type="SUPFAM" id="SSF55120">
    <property type="entry name" value="Pseudouridine synthase"/>
    <property type="match status" value="1"/>
</dbReference>
<evidence type="ECO:0000256" key="3">
    <source>
        <dbReference type="ARBA" id="ARBA00023235"/>
    </source>
</evidence>
<dbReference type="InterPro" id="IPR014780">
    <property type="entry name" value="tRNA_psdUridine_synth_TruB"/>
</dbReference>
<dbReference type="AlphaFoldDB" id="A0A3B0VL08"/>
<dbReference type="HAMAP" id="MF_01080">
    <property type="entry name" value="TruB_bact"/>
    <property type="match status" value="1"/>
</dbReference>
<dbReference type="InterPro" id="IPR002501">
    <property type="entry name" value="PsdUridine_synth_N"/>
</dbReference>
<keyword evidence="3 6" id="KW-0413">Isomerase</keyword>
<name>A0A3B0VL08_9ZZZZ</name>
<dbReference type="GO" id="GO:1990481">
    <property type="term" value="P:mRNA pseudouridine synthesis"/>
    <property type="evidence" value="ECO:0007669"/>
    <property type="project" value="TreeGrafter"/>
</dbReference>
<dbReference type="Pfam" id="PF01509">
    <property type="entry name" value="TruB_N"/>
    <property type="match status" value="1"/>
</dbReference>
<proteinExistence type="inferred from homology"/>
<gene>
    <name evidence="6" type="ORF">MNBD_DELTA02-65</name>
</gene>
<evidence type="ECO:0000256" key="2">
    <source>
        <dbReference type="ARBA" id="ARBA00022694"/>
    </source>
</evidence>
<dbReference type="InterPro" id="IPR020103">
    <property type="entry name" value="PsdUridine_synth_cat_dom_sf"/>
</dbReference>
<feature type="domain" description="Pseudouridine synthase II N-terminal" evidence="4">
    <location>
        <begin position="24"/>
        <end position="172"/>
    </location>
</feature>
<evidence type="ECO:0000259" key="5">
    <source>
        <dbReference type="Pfam" id="PF16198"/>
    </source>
</evidence>
<dbReference type="EMBL" id="UOEZ01000055">
    <property type="protein sequence ID" value="VAW37519.1"/>
    <property type="molecule type" value="Genomic_DNA"/>
</dbReference>
<dbReference type="GO" id="GO:0003723">
    <property type="term" value="F:RNA binding"/>
    <property type="evidence" value="ECO:0007669"/>
    <property type="project" value="InterPro"/>
</dbReference>
<dbReference type="GO" id="GO:0160148">
    <property type="term" value="F:tRNA pseudouridine(55) synthase activity"/>
    <property type="evidence" value="ECO:0007669"/>
    <property type="project" value="UniProtKB-EC"/>
</dbReference>
<dbReference type="GO" id="GO:0006400">
    <property type="term" value="P:tRNA modification"/>
    <property type="evidence" value="ECO:0007669"/>
    <property type="project" value="TreeGrafter"/>
</dbReference>
<organism evidence="6">
    <name type="scientific">hydrothermal vent metagenome</name>
    <dbReference type="NCBI Taxonomy" id="652676"/>
    <lineage>
        <taxon>unclassified sequences</taxon>
        <taxon>metagenomes</taxon>
        <taxon>ecological metagenomes</taxon>
    </lineage>
</organism>
<evidence type="ECO:0000259" key="4">
    <source>
        <dbReference type="Pfam" id="PF01509"/>
    </source>
</evidence>